<keyword evidence="2" id="KW-0472">Membrane</keyword>
<dbReference type="SUPFAM" id="SSF49785">
    <property type="entry name" value="Galactose-binding domain-like"/>
    <property type="match status" value="1"/>
</dbReference>
<feature type="domain" description="NAD glycohydrolase translocation F5/8 type C" evidence="3">
    <location>
        <begin position="148"/>
        <end position="286"/>
    </location>
</feature>
<evidence type="ECO:0000259" key="3">
    <source>
        <dbReference type="Pfam" id="PF25302"/>
    </source>
</evidence>
<dbReference type="STRING" id="471855.Shel_05810"/>
<proteinExistence type="predicted"/>
<keyword evidence="2" id="KW-0812">Transmembrane</keyword>
<dbReference type="InterPro" id="IPR008979">
    <property type="entry name" value="Galactose-bd-like_sf"/>
</dbReference>
<feature type="compositionally biased region" description="Basic and acidic residues" evidence="1">
    <location>
        <begin position="70"/>
        <end position="91"/>
    </location>
</feature>
<dbReference type="EMBL" id="CP001684">
    <property type="protein sequence ID" value="ACV21640.1"/>
    <property type="molecule type" value="Genomic_DNA"/>
</dbReference>
<dbReference type="HOGENOM" id="CLU_972862_0_0_11"/>
<keyword evidence="5" id="KW-1185">Reference proteome</keyword>
<dbReference type="KEGG" id="shi:Shel_05810"/>
<feature type="compositionally biased region" description="Basic and acidic residues" evidence="1">
    <location>
        <begin position="100"/>
        <end position="117"/>
    </location>
</feature>
<accession>C7N3P9</accession>
<dbReference type="eggNOG" id="COG2304">
    <property type="taxonomic scope" value="Bacteria"/>
</dbReference>
<evidence type="ECO:0000313" key="5">
    <source>
        <dbReference type="Proteomes" id="UP000002026"/>
    </source>
</evidence>
<reference evidence="4 5" key="1">
    <citation type="journal article" date="2009" name="Stand. Genomic Sci.">
        <title>Complete genome sequence of Slackia heliotrinireducens type strain (RHS 1).</title>
        <authorList>
            <person name="Pukall R."/>
            <person name="Lapidus A."/>
            <person name="Nolan M."/>
            <person name="Copeland A."/>
            <person name="Glavina Del Rio T."/>
            <person name="Lucas S."/>
            <person name="Chen F."/>
            <person name="Tice H."/>
            <person name="Cheng J.F."/>
            <person name="Chertkov O."/>
            <person name="Bruce D."/>
            <person name="Goodwin L."/>
            <person name="Kuske C."/>
            <person name="Brettin T."/>
            <person name="Detter J.C."/>
            <person name="Han C."/>
            <person name="Pitluck S."/>
            <person name="Pati A."/>
            <person name="Mavrommatis K."/>
            <person name="Ivanova N."/>
            <person name="Ovchinnikova G."/>
            <person name="Chen A."/>
            <person name="Palaniappan K."/>
            <person name="Schneider S."/>
            <person name="Rohde M."/>
            <person name="Chain P."/>
            <person name="D'haeseleer P."/>
            <person name="Goker M."/>
            <person name="Bristow J."/>
            <person name="Eisen J.A."/>
            <person name="Markowitz V."/>
            <person name="Kyrpides N.C."/>
            <person name="Klenk H.P."/>
            <person name="Hugenholtz P."/>
        </authorList>
    </citation>
    <scope>NUCLEOTIDE SEQUENCE [LARGE SCALE GENOMIC DNA]</scope>
    <source>
        <strain evidence="5">ATCC 29202 / DSM 20476 / NCTC 11029 / RHS 1</strain>
    </source>
</reference>
<evidence type="ECO:0000256" key="1">
    <source>
        <dbReference type="SAM" id="MobiDB-lite"/>
    </source>
</evidence>
<protein>
    <submittedName>
        <fullName evidence="4">Activator of osmoprotectant transporter ProP</fullName>
    </submittedName>
</protein>
<sequence>MGTNRFCLQCGYSYDDGTMPMGTNTGYVDPPMPSPEGPKRSTIIAVAAAAVILIAAIAAVVMFVIAPDDSGSKNDDADKTKTETVKNKDDEEKAAEEEDAAKAEAEAEAEEKAKAEEEAAVEAEAAAAPEPEPAPEPEIQAQTPPVFTDLSESSELPGDSVTSYYGKNNTIDDNPSTAWNEGADGDGSGEWLEFSASSPQLVSSIDIVGGYPKSDEVYYNNNRPRDITITFSDGTSVSTTLSDTMGAWQTITLSQPVATTSVRITIDSVYTGSMYNDCSFAEIKFY</sequence>
<organism evidence="4 5">
    <name type="scientific">Slackia heliotrinireducens (strain ATCC 29202 / DSM 20476 / NCTC 11029 / RHS 1)</name>
    <name type="common">Peptococcus heliotrinreducens</name>
    <dbReference type="NCBI Taxonomy" id="471855"/>
    <lineage>
        <taxon>Bacteria</taxon>
        <taxon>Bacillati</taxon>
        <taxon>Actinomycetota</taxon>
        <taxon>Coriobacteriia</taxon>
        <taxon>Eggerthellales</taxon>
        <taxon>Eggerthellaceae</taxon>
        <taxon>Slackia</taxon>
    </lineage>
</organism>
<evidence type="ECO:0000256" key="2">
    <source>
        <dbReference type="SAM" id="Phobius"/>
    </source>
</evidence>
<evidence type="ECO:0000313" key="4">
    <source>
        <dbReference type="EMBL" id="ACV21640.1"/>
    </source>
</evidence>
<dbReference type="NCBIfam" id="NF047619">
    <property type="entry name" value="NADase_discoid"/>
    <property type="match status" value="1"/>
</dbReference>
<feature type="compositionally biased region" description="Polar residues" evidence="1">
    <location>
        <begin position="140"/>
        <end position="179"/>
    </location>
</feature>
<dbReference type="AlphaFoldDB" id="C7N3P9"/>
<dbReference type="InterPro" id="IPR057561">
    <property type="entry name" value="NADase_transloc"/>
</dbReference>
<dbReference type="Proteomes" id="UP000002026">
    <property type="component" value="Chromosome"/>
</dbReference>
<keyword evidence="2" id="KW-1133">Transmembrane helix</keyword>
<feature type="region of interest" description="Disordered" evidence="1">
    <location>
        <begin position="68"/>
        <end position="186"/>
    </location>
</feature>
<feature type="transmembrane region" description="Helical" evidence="2">
    <location>
        <begin position="42"/>
        <end position="66"/>
    </location>
</feature>
<dbReference type="Gene3D" id="2.60.120.260">
    <property type="entry name" value="Galactose-binding domain-like"/>
    <property type="match status" value="1"/>
</dbReference>
<name>C7N3P9_SLAHD</name>
<gene>
    <name evidence="4" type="ordered locus">Shel_05810</name>
</gene>
<dbReference type="Pfam" id="PF25302">
    <property type="entry name" value="NADase_transloc"/>
    <property type="match status" value="1"/>
</dbReference>